<dbReference type="SUPFAM" id="SSF52151">
    <property type="entry name" value="FabD/lysophospholipase-like"/>
    <property type="match status" value="1"/>
</dbReference>
<sequence>MKTSLIFLFFVIGFCPIILAQQTPDDIKVGLVLSGGGAKGLAHIGALKVIEEAGVRIDYIGGTSMGAIIGALYASGYSAHQLDSIFKSISFEELIQDQIPRSAKTFYEKEDQERYAISLPFNKLKVSFPSAFSKGQNVYNLLVQLLQPVNHINEFDKLPIPFFCMATDVETGESVRLESGYLPEAILASGAFPSLFEPVEIGERLLIDGGVVNNYPLDELKDKGVDIIIGVDVQDALADRETLTSAPGILLQINNYRTVNDMREKSKKTDIYIHPDISKFNVVSFKEGMEIISNGKIAAYNQFESLKELSRKQRFSRPPVKIEPTDSLNIVDIQFSGSEHYSRAYLKGKLRLKNDELISFERFQQGVNNLLGTGNFNAIRYEVQSKDEGELVHFKLSENKNSTYLKLGVHYDDLYKTSGVINVTHKNFLQEDDVVGVDFILGDNIRYNFEYYVDKGFHWSYGLKSTFNYFKKDVDFNFVQQVVGESTVPINKVNVSVADFTNQLYVQTLFKEEFSLGAGLEYKNLRIKTETISDVESEAAYFEKSDFVSTYGYLLLDSYDNRYFPKKGVYFNGDFHWYLYSSDYHNNFKPYSIAKAKIGIATTIFPKFSLNIVNEGGFRLGNSDHNTLDFVLGGYGNDFINNFISFVGYDFLSFGGNSFVKGGFTMDYEFIPKNHINFTANYANAANDIFLNREWFSRPDYSGYAVGYGMETFMGPIEAKYTWSPEGGTHIWFVSVGFWF</sequence>
<dbReference type="eggNOG" id="COG1752">
    <property type="taxonomic scope" value="Bacteria"/>
</dbReference>
<evidence type="ECO:0000313" key="7">
    <source>
        <dbReference type="Proteomes" id="UP000005938"/>
    </source>
</evidence>
<dbReference type="STRING" id="946077.W5A_01570"/>
<accession>I0WJV5</accession>
<dbReference type="PATRIC" id="fig|946077.3.peg.323"/>
<dbReference type="InterPro" id="IPR002641">
    <property type="entry name" value="PNPLA_dom"/>
</dbReference>
<organism evidence="6 7">
    <name type="scientific">Imtechella halotolerans K1</name>
    <dbReference type="NCBI Taxonomy" id="946077"/>
    <lineage>
        <taxon>Bacteria</taxon>
        <taxon>Pseudomonadati</taxon>
        <taxon>Bacteroidota</taxon>
        <taxon>Flavobacteriia</taxon>
        <taxon>Flavobacteriales</taxon>
        <taxon>Flavobacteriaceae</taxon>
        <taxon>Imtechella</taxon>
    </lineage>
</organism>
<dbReference type="PANTHER" id="PTHR14226">
    <property type="entry name" value="NEUROPATHY TARGET ESTERASE/SWISS CHEESE D.MELANOGASTER"/>
    <property type="match status" value="1"/>
</dbReference>
<feature type="short sequence motif" description="DGA/G" evidence="4">
    <location>
        <begin position="208"/>
        <end position="210"/>
    </location>
</feature>
<evidence type="ECO:0000259" key="5">
    <source>
        <dbReference type="PROSITE" id="PS51635"/>
    </source>
</evidence>
<dbReference type="GO" id="GO:0016042">
    <property type="term" value="P:lipid catabolic process"/>
    <property type="evidence" value="ECO:0007669"/>
    <property type="project" value="UniProtKB-UniRule"/>
</dbReference>
<evidence type="ECO:0000256" key="2">
    <source>
        <dbReference type="ARBA" id="ARBA00022963"/>
    </source>
</evidence>
<feature type="active site" description="Proton acceptor" evidence="4">
    <location>
        <position position="208"/>
    </location>
</feature>
<keyword evidence="3 4" id="KW-0443">Lipid metabolism</keyword>
<dbReference type="RefSeq" id="WP_008236694.1">
    <property type="nucleotide sequence ID" value="NZ_AJJU01000002.1"/>
</dbReference>
<dbReference type="Gene3D" id="3.10.20.310">
    <property type="entry name" value="membrane protein fhac"/>
    <property type="match status" value="1"/>
</dbReference>
<feature type="short sequence motif" description="GXSXG" evidence="4">
    <location>
        <begin position="62"/>
        <end position="66"/>
    </location>
</feature>
<evidence type="ECO:0000256" key="3">
    <source>
        <dbReference type="ARBA" id="ARBA00023098"/>
    </source>
</evidence>
<dbReference type="GO" id="GO:0016787">
    <property type="term" value="F:hydrolase activity"/>
    <property type="evidence" value="ECO:0007669"/>
    <property type="project" value="UniProtKB-UniRule"/>
</dbReference>
<comment type="caution">
    <text evidence="6">The sequence shown here is derived from an EMBL/GenBank/DDBJ whole genome shotgun (WGS) entry which is preliminary data.</text>
</comment>
<dbReference type="PANTHER" id="PTHR14226:SF76">
    <property type="entry name" value="NTE FAMILY PROTEIN RSSA"/>
    <property type="match status" value="1"/>
</dbReference>
<keyword evidence="2 4" id="KW-0442">Lipid degradation</keyword>
<dbReference type="OrthoDB" id="9770965at2"/>
<evidence type="ECO:0000256" key="4">
    <source>
        <dbReference type="PROSITE-ProRule" id="PRU01161"/>
    </source>
</evidence>
<dbReference type="CDD" id="cd07205">
    <property type="entry name" value="Pat_PNPLA6_PNPLA7_NTE1_like"/>
    <property type="match status" value="1"/>
</dbReference>
<keyword evidence="1 4" id="KW-0378">Hydrolase</keyword>
<keyword evidence="7" id="KW-1185">Reference proteome</keyword>
<dbReference type="EMBL" id="AJJU01000002">
    <property type="protein sequence ID" value="EID76671.1"/>
    <property type="molecule type" value="Genomic_DNA"/>
</dbReference>
<evidence type="ECO:0000256" key="1">
    <source>
        <dbReference type="ARBA" id="ARBA00022801"/>
    </source>
</evidence>
<feature type="domain" description="PNPLA" evidence="5">
    <location>
        <begin position="31"/>
        <end position="221"/>
    </location>
</feature>
<dbReference type="Proteomes" id="UP000005938">
    <property type="component" value="Unassembled WGS sequence"/>
</dbReference>
<protein>
    <submittedName>
        <fullName evidence="6">Patatin</fullName>
    </submittedName>
</protein>
<evidence type="ECO:0000313" key="6">
    <source>
        <dbReference type="EMBL" id="EID76671.1"/>
    </source>
</evidence>
<dbReference type="Gene3D" id="3.40.1090.10">
    <property type="entry name" value="Cytosolic phospholipase A2 catalytic domain"/>
    <property type="match status" value="2"/>
</dbReference>
<dbReference type="InterPro" id="IPR043864">
    <property type="entry name" value="Omp85-like_dom"/>
</dbReference>
<gene>
    <name evidence="6" type="ORF">W5A_01570</name>
</gene>
<feature type="active site" description="Nucleophile" evidence="4">
    <location>
        <position position="64"/>
    </location>
</feature>
<proteinExistence type="predicted"/>
<dbReference type="InterPro" id="IPR050301">
    <property type="entry name" value="NTE"/>
</dbReference>
<name>I0WJV5_9FLAO</name>
<feature type="short sequence motif" description="GXGXXG" evidence="4">
    <location>
        <begin position="35"/>
        <end position="40"/>
    </location>
</feature>
<dbReference type="AlphaFoldDB" id="I0WJV5"/>
<dbReference type="Pfam" id="PF01734">
    <property type="entry name" value="Patatin"/>
    <property type="match status" value="1"/>
</dbReference>
<dbReference type="Pfam" id="PF19143">
    <property type="entry name" value="Omp85_2"/>
    <property type="match status" value="1"/>
</dbReference>
<dbReference type="PROSITE" id="PS51635">
    <property type="entry name" value="PNPLA"/>
    <property type="match status" value="1"/>
</dbReference>
<dbReference type="InterPro" id="IPR016035">
    <property type="entry name" value="Acyl_Trfase/lysoPLipase"/>
</dbReference>
<dbReference type="eggNOG" id="COG4775">
    <property type="taxonomic scope" value="Bacteria"/>
</dbReference>
<reference evidence="6 7" key="1">
    <citation type="journal article" date="2012" name="J. Bacteriol.">
        <title>Genome Sequence of the Halotolerant Bacterium Imtechella halotolerans K1T.</title>
        <authorList>
            <person name="Kumar S."/>
            <person name="Vikram S."/>
            <person name="Subramanian S."/>
            <person name="Raghava G.P."/>
            <person name="Pinnaka A.K."/>
        </authorList>
    </citation>
    <scope>NUCLEOTIDE SEQUENCE [LARGE SCALE GENOMIC DNA]</scope>
    <source>
        <strain evidence="6 7">K1</strain>
    </source>
</reference>